<dbReference type="GO" id="GO:0003677">
    <property type="term" value="F:DNA binding"/>
    <property type="evidence" value="ECO:0007669"/>
    <property type="project" value="UniProtKB-KW"/>
</dbReference>
<dbReference type="AlphaFoldDB" id="A0A7M2GPV0"/>
<dbReference type="KEGG" id="sbar:H5V43_18520"/>
<dbReference type="InterPro" id="IPR053876">
    <property type="entry name" value="Phage_int_M"/>
</dbReference>
<dbReference type="Proteomes" id="UP000593663">
    <property type="component" value="Chromosome 2"/>
</dbReference>
<dbReference type="InterPro" id="IPR010998">
    <property type="entry name" value="Integrase_recombinase_N"/>
</dbReference>
<proteinExistence type="predicted"/>
<evidence type="ECO:0000313" key="3">
    <source>
        <dbReference type="EMBL" id="QOT74122.1"/>
    </source>
</evidence>
<feature type="domain" description="Phage integrase central" evidence="2">
    <location>
        <begin position="3"/>
        <end position="62"/>
    </location>
</feature>
<dbReference type="SUPFAM" id="SSF56349">
    <property type="entry name" value="DNA breaking-rejoining enzymes"/>
    <property type="match status" value="1"/>
</dbReference>
<evidence type="ECO:0000259" key="2">
    <source>
        <dbReference type="Pfam" id="PF22022"/>
    </source>
</evidence>
<dbReference type="Gene3D" id="1.10.150.130">
    <property type="match status" value="1"/>
</dbReference>
<dbReference type="Pfam" id="PF22022">
    <property type="entry name" value="Phage_int_M"/>
    <property type="match status" value="1"/>
</dbReference>
<dbReference type="RefSeq" id="WP_025548450.1">
    <property type="nucleotide sequence ID" value="NZ_BATN01000022.1"/>
</dbReference>
<evidence type="ECO:0000256" key="1">
    <source>
        <dbReference type="ARBA" id="ARBA00023125"/>
    </source>
</evidence>
<evidence type="ECO:0000313" key="4">
    <source>
        <dbReference type="Proteomes" id="UP000593663"/>
    </source>
</evidence>
<keyword evidence="1" id="KW-0238">DNA-binding</keyword>
<name>A0A7M2GPV0_SPHSA</name>
<sequence length="88" mass="10647">MKFEKLAYEWMEKKRCDWGKKNFNQIESYLKRDVFPYIGELSVRSITSAMMLEVLHRIERGASPWFLTSSDRIAVRYFVRVFQMDVSR</sequence>
<reference evidence="4" key="1">
    <citation type="submission" date="2020-08" db="EMBL/GenBank/DDBJ databases">
        <title>Complete genome sequence of Sphingobium barthaii strain KK22, a high-molecular-weight polycyclic aromatic hydrocarbon-degrading soil bacterium.</title>
        <authorList>
            <person name="Mori J.F."/>
            <person name="Kanaly R.A."/>
        </authorList>
    </citation>
    <scope>NUCLEOTIDE SEQUENCE [LARGE SCALE GENOMIC DNA]</scope>
    <source>
        <strain evidence="4">KK22</strain>
    </source>
</reference>
<dbReference type="EMBL" id="CP060036">
    <property type="protein sequence ID" value="QOT74122.1"/>
    <property type="molecule type" value="Genomic_DNA"/>
</dbReference>
<accession>A0A7M2GPV0</accession>
<gene>
    <name evidence="3" type="ORF">H5V43_18520</name>
</gene>
<dbReference type="InterPro" id="IPR011010">
    <property type="entry name" value="DNA_brk_join_enz"/>
</dbReference>
<organism evidence="3 4">
    <name type="scientific">Sphingobium fuliginis (strain ATCC 27551)</name>
    <dbReference type="NCBI Taxonomy" id="336203"/>
    <lineage>
        <taxon>Bacteria</taxon>
        <taxon>Pseudomonadati</taxon>
        <taxon>Pseudomonadota</taxon>
        <taxon>Alphaproteobacteria</taxon>
        <taxon>Sphingomonadales</taxon>
        <taxon>Sphingomonadaceae</taxon>
        <taxon>Sphingobium</taxon>
    </lineage>
</organism>
<protein>
    <recommendedName>
        <fullName evidence="2">Phage integrase central domain-containing protein</fullName>
    </recommendedName>
</protein>